<accession>A0AA40BQJ9</accession>
<reference evidence="10" key="1">
    <citation type="submission" date="2023-06" db="EMBL/GenBank/DDBJ databases">
        <title>Genome-scale phylogeny and comparative genomics of the fungal order Sordariales.</title>
        <authorList>
            <consortium name="Lawrence Berkeley National Laboratory"/>
            <person name="Hensen N."/>
            <person name="Bonometti L."/>
            <person name="Westerberg I."/>
            <person name="Brannstrom I.O."/>
            <person name="Guillou S."/>
            <person name="Cros-Aarteil S."/>
            <person name="Calhoun S."/>
            <person name="Haridas S."/>
            <person name="Kuo A."/>
            <person name="Mondo S."/>
            <person name="Pangilinan J."/>
            <person name="Riley R."/>
            <person name="LaButti K."/>
            <person name="Andreopoulos B."/>
            <person name="Lipzen A."/>
            <person name="Chen C."/>
            <person name="Yanf M."/>
            <person name="Daum C."/>
            <person name="Ng V."/>
            <person name="Clum A."/>
            <person name="Steindorff A."/>
            <person name="Ohm R."/>
            <person name="Martin F."/>
            <person name="Silar P."/>
            <person name="Natvig D."/>
            <person name="Lalanne C."/>
            <person name="Gautier V."/>
            <person name="Ament-velasquez S.L."/>
            <person name="Kruys A."/>
            <person name="Hutchinson M.I."/>
            <person name="Powell A.J."/>
            <person name="Barry K."/>
            <person name="Miller A.N."/>
            <person name="Grigoriev I.V."/>
            <person name="Debuchy R."/>
            <person name="Gladieux P."/>
            <person name="Thoren M.H."/>
            <person name="Johannesson H."/>
        </authorList>
    </citation>
    <scope>NUCLEOTIDE SEQUENCE</scope>
    <source>
        <strain evidence="10">SMH3187-1</strain>
    </source>
</reference>
<dbReference type="GO" id="GO:0034982">
    <property type="term" value="P:mitochondrial protein processing"/>
    <property type="evidence" value="ECO:0007669"/>
    <property type="project" value="TreeGrafter"/>
</dbReference>
<evidence type="ECO:0000256" key="5">
    <source>
        <dbReference type="ARBA" id="ARBA00022723"/>
    </source>
</evidence>
<evidence type="ECO:0000256" key="3">
    <source>
        <dbReference type="ARBA" id="ARBA00014615"/>
    </source>
</evidence>
<dbReference type="Pfam" id="PF09768">
    <property type="entry name" value="Peptidase_M76"/>
    <property type="match status" value="1"/>
</dbReference>
<dbReference type="EC" id="3.4.24.-" evidence="9"/>
<evidence type="ECO:0000256" key="1">
    <source>
        <dbReference type="ARBA" id="ARBA00004137"/>
    </source>
</evidence>
<keyword evidence="9" id="KW-0472">Membrane</keyword>
<name>A0AA40BQJ9_9PEZI</name>
<organism evidence="10 11">
    <name type="scientific">Schizothecium vesticola</name>
    <dbReference type="NCBI Taxonomy" id="314040"/>
    <lineage>
        <taxon>Eukaryota</taxon>
        <taxon>Fungi</taxon>
        <taxon>Dikarya</taxon>
        <taxon>Ascomycota</taxon>
        <taxon>Pezizomycotina</taxon>
        <taxon>Sordariomycetes</taxon>
        <taxon>Sordariomycetidae</taxon>
        <taxon>Sordariales</taxon>
        <taxon>Schizotheciaceae</taxon>
        <taxon>Schizothecium</taxon>
    </lineage>
</organism>
<keyword evidence="6 9" id="KW-0378">Hydrolase</keyword>
<keyword evidence="5 9" id="KW-0479">Metal-binding</keyword>
<proteinExistence type="inferred from homology"/>
<dbReference type="InterPro" id="IPR019165">
    <property type="entry name" value="Peptidase_M76_ATP23"/>
</dbReference>
<feature type="non-terminal residue" evidence="10">
    <location>
        <position position="1"/>
    </location>
</feature>
<keyword evidence="9" id="KW-0999">Mitochondrion inner membrane</keyword>
<dbReference type="GO" id="GO:0046872">
    <property type="term" value="F:metal ion binding"/>
    <property type="evidence" value="ECO:0007669"/>
    <property type="project" value="UniProtKB-KW"/>
</dbReference>
<comment type="similarity">
    <text evidence="2 9">Belongs to the peptidase M76 family.</text>
</comment>
<comment type="function">
    <text evidence="8">Has a dual role in the assembly of mitochondrial ATPase. Acts as a protease that removes N-terminal residues of mitochondrial ATPase CF(0) subunit 6 at the intermembrane space side. Also involved in the correct assembly of the membrane-embedded ATPase CF(0) particle, probably mediating association of subunit 6 with the subunit 9 ring.</text>
</comment>
<comment type="caution">
    <text evidence="10">The sequence shown here is derived from an EMBL/GenBank/DDBJ whole genome shotgun (WGS) entry which is preliminary data.</text>
</comment>
<dbReference type="PANTHER" id="PTHR21711">
    <property type="entry name" value="MITOCHONDRIAL INNER MEMBRANE PROTEASE"/>
    <property type="match status" value="1"/>
</dbReference>
<sequence length="239" mass="27756">LPNFLPNDPARTNYDPTAPWWLNYFRILSGSVTREGIEHFREDRFAIHETRDCLRCEQYRDYLLSWSPTVRFLREKVEALGGRLDSSNIVCRRCPGRVATDGTVARQAGGFSPSHGILLCSNAVRNRGHLEDTLAHEMVHAWDHLRWKVDWRGGRDLKHSACTEIRASMLSGECRWTREAFTRGNWTLTQQFQECVRKRAIQSVMARPACKDDVHATKVVNEVWDSCYADKRPFEDVYR</sequence>
<evidence type="ECO:0000256" key="8">
    <source>
        <dbReference type="ARBA" id="ARBA00025322"/>
    </source>
</evidence>
<dbReference type="GO" id="GO:0033615">
    <property type="term" value="P:mitochondrial proton-transporting ATP synthase complex assembly"/>
    <property type="evidence" value="ECO:0007669"/>
    <property type="project" value="TreeGrafter"/>
</dbReference>
<evidence type="ECO:0000313" key="11">
    <source>
        <dbReference type="Proteomes" id="UP001172155"/>
    </source>
</evidence>
<protein>
    <recommendedName>
        <fullName evidence="3 9">Mitochondrial inner membrane protease ATP23</fullName>
        <ecNumber evidence="9">3.4.24.-</ecNumber>
    </recommendedName>
</protein>
<evidence type="ECO:0000256" key="4">
    <source>
        <dbReference type="ARBA" id="ARBA00022670"/>
    </source>
</evidence>
<dbReference type="GO" id="GO:0005743">
    <property type="term" value="C:mitochondrial inner membrane"/>
    <property type="evidence" value="ECO:0007669"/>
    <property type="project" value="UniProtKB-SubCell"/>
</dbReference>
<comment type="subcellular location">
    <subcellularLocation>
        <location evidence="1 9">Mitochondrion inner membrane</location>
        <topology evidence="1 9">Peripheral membrane protein</topology>
        <orientation evidence="1 9">Intermembrane side</orientation>
    </subcellularLocation>
</comment>
<evidence type="ECO:0000256" key="9">
    <source>
        <dbReference type="RuleBase" id="RU364057"/>
    </source>
</evidence>
<keyword evidence="4 9" id="KW-0645">Protease</keyword>
<evidence type="ECO:0000313" key="10">
    <source>
        <dbReference type="EMBL" id="KAK0738564.1"/>
    </source>
</evidence>
<dbReference type="AlphaFoldDB" id="A0AA40BQJ9"/>
<keyword evidence="9" id="KW-0496">Mitochondrion</keyword>
<dbReference type="GO" id="GO:0004222">
    <property type="term" value="F:metalloendopeptidase activity"/>
    <property type="evidence" value="ECO:0007669"/>
    <property type="project" value="InterPro"/>
</dbReference>
<evidence type="ECO:0000256" key="6">
    <source>
        <dbReference type="ARBA" id="ARBA00022801"/>
    </source>
</evidence>
<evidence type="ECO:0000256" key="7">
    <source>
        <dbReference type="ARBA" id="ARBA00023049"/>
    </source>
</evidence>
<dbReference type="Proteomes" id="UP001172155">
    <property type="component" value="Unassembled WGS sequence"/>
</dbReference>
<evidence type="ECO:0000256" key="2">
    <source>
        <dbReference type="ARBA" id="ARBA00009915"/>
    </source>
</evidence>
<gene>
    <name evidence="10" type="ORF">B0T18DRAFT_333927</name>
</gene>
<keyword evidence="7 9" id="KW-0482">Metalloprotease</keyword>
<dbReference type="PANTHER" id="PTHR21711:SF0">
    <property type="entry name" value="MITOCHONDRIAL INNER MEMBRANE PROTEASE ATP23 HOMOLOG"/>
    <property type="match status" value="1"/>
</dbReference>
<keyword evidence="11" id="KW-1185">Reference proteome</keyword>
<dbReference type="EMBL" id="JAUKUD010000007">
    <property type="protein sequence ID" value="KAK0738564.1"/>
    <property type="molecule type" value="Genomic_DNA"/>
</dbReference>